<gene>
    <name evidence="3" type="ORF">LS79_009250</name>
    <name evidence="2" type="ORF">XJ32_06425</name>
</gene>
<dbReference type="Proteomes" id="UP000188298">
    <property type="component" value="Chromosome"/>
</dbReference>
<dbReference type="EMBL" id="CP019645">
    <property type="protein sequence ID" value="AQQ59778.1"/>
    <property type="molecule type" value="Genomic_DNA"/>
</dbReference>
<evidence type="ECO:0000313" key="4">
    <source>
        <dbReference type="Proteomes" id="UP000029857"/>
    </source>
</evidence>
<proteinExistence type="predicted"/>
<accession>A0A099V6Q3</accession>
<protein>
    <recommendedName>
        <fullName evidence="1">HP0268 domain-containing protein</fullName>
    </recommendedName>
</protein>
<evidence type="ECO:0000313" key="3">
    <source>
        <dbReference type="EMBL" id="TLE08790.1"/>
    </source>
</evidence>
<sequence>MELKLAKESLKADIKANTITFEAMAKKVEESGSKGAIFYLDRENAEKDLKKLESFFKGKNHHTLIRELRYSMDTKDYIYEVHIL</sequence>
<reference evidence="3" key="3">
    <citation type="submission" date="2018-04" db="EMBL/GenBank/DDBJ databases">
        <authorList>
            <person name="Sheh A."/>
            <person name="Shen Z."/>
            <person name="Mannion A.J."/>
            <person name="Fox J.G."/>
        </authorList>
    </citation>
    <scope>NUCLEOTIDE SEQUENCE</scope>
    <source>
        <strain evidence="3">ATCC 49320</strain>
    </source>
</reference>
<name>A0A099V6Q3_9HELI</name>
<dbReference type="RefSeq" id="WP_005219298.1">
    <property type="nucleotide sequence ID" value="NZ_CABKOK010000002.1"/>
</dbReference>
<dbReference type="InterPro" id="IPR040748">
    <property type="entry name" value="HP0268"/>
</dbReference>
<dbReference type="KEGG" id="hbl:XJ32_06425"/>
<dbReference type="AlphaFoldDB" id="A0A099V6Q3"/>
<reference evidence="2 5" key="2">
    <citation type="submission" date="2017-02" db="EMBL/GenBank/DDBJ databases">
        <title>Whole genome sequencing of Helicobacter bilis strain AAQJH.</title>
        <authorList>
            <person name="Conlan S."/>
            <person name="Thomas P.J."/>
            <person name="Mullikin J."/>
            <person name="Palmore T.N."/>
            <person name="Frank K.M."/>
            <person name="Segre J.A."/>
        </authorList>
    </citation>
    <scope>NUCLEOTIDE SEQUENCE [LARGE SCALE GENOMIC DNA]</scope>
    <source>
        <strain evidence="2 5">AAQJH</strain>
    </source>
</reference>
<dbReference type="Proteomes" id="UP000029857">
    <property type="component" value="Unassembled WGS sequence"/>
</dbReference>
<dbReference type="EMBL" id="JRPJ02000042">
    <property type="protein sequence ID" value="TLE08790.1"/>
    <property type="molecule type" value="Genomic_DNA"/>
</dbReference>
<evidence type="ECO:0000313" key="5">
    <source>
        <dbReference type="Proteomes" id="UP000188298"/>
    </source>
</evidence>
<evidence type="ECO:0000313" key="2">
    <source>
        <dbReference type="EMBL" id="AQQ59778.1"/>
    </source>
</evidence>
<feature type="domain" description="HP0268" evidence="1">
    <location>
        <begin position="1"/>
        <end position="84"/>
    </location>
</feature>
<dbReference type="Pfam" id="PF18618">
    <property type="entry name" value="HP0268"/>
    <property type="match status" value="1"/>
</dbReference>
<evidence type="ECO:0000259" key="1">
    <source>
        <dbReference type="Pfam" id="PF18618"/>
    </source>
</evidence>
<reference evidence="3 4" key="1">
    <citation type="journal article" date="2014" name="Genome Announc.">
        <title>Draft genome sequences of eight enterohepatic helicobacter species isolated from both laboratory and wild rodents.</title>
        <authorList>
            <person name="Sheh A."/>
            <person name="Shen Z."/>
            <person name="Fox J.G."/>
        </authorList>
    </citation>
    <scope>NUCLEOTIDE SEQUENCE [LARGE SCALE GENOMIC DNA]</scope>
    <source>
        <strain evidence="3 4">ATCC 49320</strain>
    </source>
</reference>
<organism evidence="3 4">
    <name type="scientific">Helicobacter bilis</name>
    <dbReference type="NCBI Taxonomy" id="37372"/>
    <lineage>
        <taxon>Bacteria</taxon>
        <taxon>Pseudomonadati</taxon>
        <taxon>Campylobacterota</taxon>
        <taxon>Epsilonproteobacteria</taxon>
        <taxon>Campylobacterales</taxon>
        <taxon>Helicobacteraceae</taxon>
        <taxon>Helicobacter</taxon>
    </lineage>
</organism>